<evidence type="ECO:0000313" key="3">
    <source>
        <dbReference type="EMBL" id="GGB86156.1"/>
    </source>
</evidence>
<keyword evidence="4" id="KW-1185">Reference proteome</keyword>
<reference evidence="3" key="2">
    <citation type="submission" date="2020-09" db="EMBL/GenBank/DDBJ databases">
        <authorList>
            <person name="Sun Q."/>
            <person name="Zhou Y."/>
        </authorList>
    </citation>
    <scope>NUCLEOTIDE SEQUENCE</scope>
    <source>
        <strain evidence="3">CGMCC 1.15095</strain>
    </source>
</reference>
<evidence type="ECO:0008006" key="5">
    <source>
        <dbReference type="Google" id="ProtNLM"/>
    </source>
</evidence>
<dbReference type="EMBL" id="BMHK01000001">
    <property type="protein sequence ID" value="GGB86156.1"/>
    <property type="molecule type" value="Genomic_DNA"/>
</dbReference>
<dbReference type="InterPro" id="IPR011990">
    <property type="entry name" value="TPR-like_helical_dom_sf"/>
</dbReference>
<dbReference type="PROSITE" id="PS51257">
    <property type="entry name" value="PROKAR_LIPOPROTEIN"/>
    <property type="match status" value="1"/>
</dbReference>
<comment type="caution">
    <text evidence="3">The sequence shown here is derived from an EMBL/GenBank/DDBJ whole genome shotgun (WGS) entry which is preliminary data.</text>
</comment>
<accession>A0A916X2T8</accession>
<dbReference type="Pfam" id="PF14559">
    <property type="entry name" value="TPR_19"/>
    <property type="match status" value="1"/>
</dbReference>
<dbReference type="RefSeq" id="WP_188767077.1">
    <property type="nucleotide sequence ID" value="NZ_BMHK01000001.1"/>
</dbReference>
<dbReference type="AlphaFoldDB" id="A0A916X2T8"/>
<dbReference type="Gene3D" id="1.25.40.10">
    <property type="entry name" value="Tetratricopeptide repeat domain"/>
    <property type="match status" value="1"/>
</dbReference>
<feature type="compositionally biased region" description="Basic and acidic residues" evidence="2">
    <location>
        <begin position="232"/>
        <end position="249"/>
    </location>
</feature>
<evidence type="ECO:0000313" key="4">
    <source>
        <dbReference type="Proteomes" id="UP000608154"/>
    </source>
</evidence>
<protein>
    <recommendedName>
        <fullName evidence="5">Tetratricopeptide repeat protein</fullName>
    </recommendedName>
</protein>
<keyword evidence="1" id="KW-0802">TPR repeat</keyword>
<sequence>MVGKTSVRLICIVLMATSLGGCGRALELLGLRHGPGADVQVRTADVQDAAGAVAAGRAHLAAGRTGQAIEEFQRALAAGGEIGAAANGMGVAYARLGQFEQAHRFFAQAMAVEPENTKYQGNMTRLMRSALLAERHETDFAAQVAARTLVDAHDLQAAAKPASAEQLDARNVRSAARSGSQSSITRISRGEVMIRSAAPGSDVRGGALPVVGARGSKIDNFKPAVRIEFLNRPKGKDAPAATKPEEEAPAKTASADLEEFKPLVRIDFPTARPAAVK</sequence>
<feature type="repeat" description="TPR" evidence="1">
    <location>
        <begin position="83"/>
        <end position="116"/>
    </location>
</feature>
<dbReference type="Proteomes" id="UP000608154">
    <property type="component" value="Unassembled WGS sequence"/>
</dbReference>
<feature type="region of interest" description="Disordered" evidence="2">
    <location>
        <begin position="232"/>
        <end position="256"/>
    </location>
</feature>
<evidence type="ECO:0000256" key="2">
    <source>
        <dbReference type="SAM" id="MobiDB-lite"/>
    </source>
</evidence>
<proteinExistence type="predicted"/>
<reference evidence="3" key="1">
    <citation type="journal article" date="2014" name="Int. J. Syst. Evol. Microbiol.">
        <title>Complete genome sequence of Corynebacterium casei LMG S-19264T (=DSM 44701T), isolated from a smear-ripened cheese.</title>
        <authorList>
            <consortium name="US DOE Joint Genome Institute (JGI-PGF)"/>
            <person name="Walter F."/>
            <person name="Albersmeier A."/>
            <person name="Kalinowski J."/>
            <person name="Ruckert C."/>
        </authorList>
    </citation>
    <scope>NUCLEOTIDE SEQUENCE</scope>
    <source>
        <strain evidence="3">CGMCC 1.15095</strain>
    </source>
</reference>
<gene>
    <name evidence="3" type="ORF">GCM10011494_00550</name>
</gene>
<dbReference type="SUPFAM" id="SSF48452">
    <property type="entry name" value="TPR-like"/>
    <property type="match status" value="1"/>
</dbReference>
<dbReference type="PROSITE" id="PS50005">
    <property type="entry name" value="TPR"/>
    <property type="match status" value="1"/>
</dbReference>
<evidence type="ECO:0000256" key="1">
    <source>
        <dbReference type="PROSITE-ProRule" id="PRU00339"/>
    </source>
</evidence>
<dbReference type="InterPro" id="IPR019734">
    <property type="entry name" value="TPR_rpt"/>
</dbReference>
<dbReference type="SMART" id="SM00028">
    <property type="entry name" value="TPR"/>
    <property type="match status" value="2"/>
</dbReference>
<name>A0A916X2T8_9SPHN</name>
<organism evidence="3 4">
    <name type="scientific">Novosphingobium endophyticum</name>
    <dbReference type="NCBI Taxonomy" id="1955250"/>
    <lineage>
        <taxon>Bacteria</taxon>
        <taxon>Pseudomonadati</taxon>
        <taxon>Pseudomonadota</taxon>
        <taxon>Alphaproteobacteria</taxon>
        <taxon>Sphingomonadales</taxon>
        <taxon>Sphingomonadaceae</taxon>
        <taxon>Novosphingobium</taxon>
    </lineage>
</organism>